<reference evidence="1" key="2">
    <citation type="submission" date="2020-03" db="EMBL/GenBank/DDBJ databases">
        <title>Walnut 2.0.</title>
        <authorList>
            <person name="Marrano A."/>
            <person name="Britton M."/>
            <person name="Zimin A.V."/>
            <person name="Zaini P.A."/>
            <person name="Workman R."/>
            <person name="Puiu D."/>
            <person name="Bianco L."/>
            <person name="Allen B.J."/>
            <person name="Troggio M."/>
            <person name="Leslie C.A."/>
            <person name="Timp W."/>
            <person name="Dendekar A."/>
            <person name="Salzberg S.L."/>
            <person name="Neale D.B."/>
        </authorList>
    </citation>
    <scope>NUCLEOTIDE SEQUENCE</scope>
    <source>
        <tissue evidence="1">Leaves</tissue>
    </source>
</reference>
<comment type="caution">
    <text evidence="1">The sequence shown here is derived from an EMBL/GenBank/DDBJ whole genome shotgun (WGS) entry which is preliminary data.</text>
</comment>
<sequence>MISSPYKKKVKDGASCMVPESAELEFLIMISASANFICLKFEKVAVPNFLWLIYDETSDAPAVKLVKVQFSAMSNPCHRYGSNHRQNVCCCSWRYQLGSI</sequence>
<evidence type="ECO:0000313" key="2">
    <source>
        <dbReference type="Proteomes" id="UP000619265"/>
    </source>
</evidence>
<accession>A0A833Y9J9</accession>
<dbReference type="EMBL" id="LIHL02000001">
    <property type="protein sequence ID" value="KAF5482108.1"/>
    <property type="molecule type" value="Genomic_DNA"/>
</dbReference>
<evidence type="ECO:0000313" key="1">
    <source>
        <dbReference type="EMBL" id="KAF5482108.1"/>
    </source>
</evidence>
<dbReference type="Proteomes" id="UP000619265">
    <property type="component" value="Unassembled WGS sequence"/>
</dbReference>
<reference evidence="1" key="1">
    <citation type="submission" date="2015-10" db="EMBL/GenBank/DDBJ databases">
        <authorList>
            <person name="Martinez-Garcia P.J."/>
            <person name="Crepeau M.W."/>
            <person name="Puiu D."/>
            <person name="Gonzalez-Ibeas D."/>
            <person name="Whalen J."/>
            <person name="Stevens K."/>
            <person name="Paul R."/>
            <person name="Butterfield T."/>
            <person name="Britton M."/>
            <person name="Reagan R."/>
            <person name="Chakraborty S."/>
            <person name="Walawage S.L."/>
            <person name="Vasquez-Gross H.A."/>
            <person name="Cardeno C."/>
            <person name="Famula R."/>
            <person name="Pratt K."/>
            <person name="Kuruganti S."/>
            <person name="Aradhya M.K."/>
            <person name="Leslie C.A."/>
            <person name="Dandekar A.M."/>
            <person name="Salzberg S.L."/>
            <person name="Wegrzyn J.L."/>
            <person name="Langley C.H."/>
            <person name="Neale D.B."/>
        </authorList>
    </citation>
    <scope>NUCLEOTIDE SEQUENCE</scope>
    <source>
        <tissue evidence="1">Leaves</tissue>
    </source>
</reference>
<name>A0A833Y9J9_JUGRE</name>
<proteinExistence type="predicted"/>
<organism evidence="1 2">
    <name type="scientific">Juglans regia</name>
    <name type="common">English walnut</name>
    <dbReference type="NCBI Taxonomy" id="51240"/>
    <lineage>
        <taxon>Eukaryota</taxon>
        <taxon>Viridiplantae</taxon>
        <taxon>Streptophyta</taxon>
        <taxon>Embryophyta</taxon>
        <taxon>Tracheophyta</taxon>
        <taxon>Spermatophyta</taxon>
        <taxon>Magnoliopsida</taxon>
        <taxon>eudicotyledons</taxon>
        <taxon>Gunneridae</taxon>
        <taxon>Pentapetalae</taxon>
        <taxon>rosids</taxon>
        <taxon>fabids</taxon>
        <taxon>Fagales</taxon>
        <taxon>Juglandaceae</taxon>
        <taxon>Juglans</taxon>
    </lineage>
</organism>
<dbReference type="AlphaFoldDB" id="A0A833Y9J9"/>
<protein>
    <submittedName>
        <fullName evidence="1">Uncharacterized protein</fullName>
    </submittedName>
</protein>
<dbReference type="Gramene" id="Jr01_29230_p1">
    <property type="protein sequence ID" value="cds.Jr01_29230_p1"/>
    <property type="gene ID" value="Jr01_29230"/>
</dbReference>
<gene>
    <name evidence="1" type="ORF">F2P56_002700</name>
</gene>